<evidence type="ECO:0000313" key="1">
    <source>
        <dbReference type="EMBL" id="ESK90679.1"/>
    </source>
</evidence>
<dbReference type="AlphaFoldDB" id="V2YG69"/>
<dbReference type="HOGENOM" id="CLU_616896_0_0_1"/>
<reference evidence="1 2" key="1">
    <citation type="journal article" date="2014" name="BMC Genomics">
        <title>Genome and secretome analysis of the hemibiotrophic fungal pathogen, Moniliophthora roreri, which causes frosty pod rot disease of cacao: mechanisms of the biotrophic and necrotrophic phases.</title>
        <authorList>
            <person name="Meinhardt L.W."/>
            <person name="Costa G.G.L."/>
            <person name="Thomazella D.P.T."/>
            <person name="Teixeira P.J.P.L."/>
            <person name="Carazzolle M.F."/>
            <person name="Schuster S.C."/>
            <person name="Carlson J.E."/>
            <person name="Guiltinan M.J."/>
            <person name="Mieczkowski P."/>
            <person name="Farmer A."/>
            <person name="Ramaraj T."/>
            <person name="Crozier J."/>
            <person name="Davis R.E."/>
            <person name="Shao J."/>
            <person name="Melnick R.L."/>
            <person name="Pereira G.A.G."/>
            <person name="Bailey B.A."/>
        </authorList>
    </citation>
    <scope>NUCLEOTIDE SEQUENCE [LARGE SCALE GENOMIC DNA]</scope>
    <source>
        <strain evidence="1 2">MCA 2997</strain>
    </source>
</reference>
<dbReference type="Proteomes" id="UP000017559">
    <property type="component" value="Unassembled WGS sequence"/>
</dbReference>
<accession>V2YG69</accession>
<proteinExistence type="predicted"/>
<sequence length="458" mass="52265">MSLSQELIDIIIDEIAEDEQSLLNLALTSHACLPRARQHLFRQLCLLPLHPRGTFIKFWTIERTENHIRKFMELCSHPLSTILHAGPKHVRLATSVKGMYYGKADKQSHLPVFIELLSWLTSRSPFSSGQEISCRRRGTRANSKPTYGERLFWNAQKLTISSISPTHGLAELKTLLLVSPFPRVTRLTLMDADIRSRKCLSDIVSACPSLEYLSAGVSFDRIPIIKRPVSFPISLTHIEIPTRPYEVLHKSFFRILETCATIKDLVLPMRNESEFNDLNQFLDSSAAVTSRTLKHCKLDLTWIASSYLISWARAINFHKVPTWTITGAVGTFAALTSTNENSTVMPNVTRIQGLDVVWEVLEQPNIEEMIRNLDNVLSSTIRFPCLKEVEISVHGWFSREELVDSGWDEATLTVREGSKVHGIMEKKVARIRALLPKCRDRDLLKMKRTCNRRICYTR</sequence>
<dbReference type="KEGG" id="mrr:Moror_4143"/>
<evidence type="ECO:0008006" key="3">
    <source>
        <dbReference type="Google" id="ProtNLM"/>
    </source>
</evidence>
<dbReference type="EMBL" id="AWSO01000420">
    <property type="protein sequence ID" value="ESK90679.1"/>
    <property type="molecule type" value="Genomic_DNA"/>
</dbReference>
<evidence type="ECO:0000313" key="2">
    <source>
        <dbReference type="Proteomes" id="UP000017559"/>
    </source>
</evidence>
<protein>
    <recommendedName>
        <fullName evidence="3">F-box domain-containing protein</fullName>
    </recommendedName>
</protein>
<dbReference type="OrthoDB" id="2745898at2759"/>
<comment type="caution">
    <text evidence="1">The sequence shown here is derived from an EMBL/GenBank/DDBJ whole genome shotgun (WGS) entry which is preliminary data.</text>
</comment>
<keyword evidence="2" id="KW-1185">Reference proteome</keyword>
<gene>
    <name evidence="1" type="ORF">Moror_4143</name>
</gene>
<name>V2YG69_MONRO</name>
<organism evidence="1 2">
    <name type="scientific">Moniliophthora roreri (strain MCA 2997)</name>
    <name type="common">Cocoa frosty pod rot fungus</name>
    <name type="synonym">Crinipellis roreri</name>
    <dbReference type="NCBI Taxonomy" id="1381753"/>
    <lineage>
        <taxon>Eukaryota</taxon>
        <taxon>Fungi</taxon>
        <taxon>Dikarya</taxon>
        <taxon>Basidiomycota</taxon>
        <taxon>Agaricomycotina</taxon>
        <taxon>Agaricomycetes</taxon>
        <taxon>Agaricomycetidae</taxon>
        <taxon>Agaricales</taxon>
        <taxon>Marasmiineae</taxon>
        <taxon>Marasmiaceae</taxon>
        <taxon>Moniliophthora</taxon>
    </lineage>
</organism>